<feature type="compositionally biased region" description="Basic residues" evidence="1">
    <location>
        <begin position="28"/>
        <end position="40"/>
    </location>
</feature>
<organism evidence="2 3">
    <name type="scientific">Halapricum desulfuricans</name>
    <dbReference type="NCBI Taxonomy" id="2841257"/>
    <lineage>
        <taxon>Archaea</taxon>
        <taxon>Methanobacteriati</taxon>
        <taxon>Methanobacteriota</taxon>
        <taxon>Stenosarchaea group</taxon>
        <taxon>Halobacteria</taxon>
        <taxon>Halobacteriales</taxon>
        <taxon>Haloarculaceae</taxon>
        <taxon>Halapricum</taxon>
    </lineage>
</organism>
<evidence type="ECO:0000313" key="2">
    <source>
        <dbReference type="EMBL" id="QSG06913.1"/>
    </source>
</evidence>
<accession>A0A897N6T4</accession>
<name>A0A897N6T4_9EURY</name>
<proteinExistence type="predicted"/>
<dbReference type="Proteomes" id="UP000663525">
    <property type="component" value="Chromosome"/>
</dbReference>
<evidence type="ECO:0000256" key="1">
    <source>
        <dbReference type="SAM" id="MobiDB-lite"/>
    </source>
</evidence>
<feature type="compositionally biased region" description="Basic residues" evidence="1">
    <location>
        <begin position="48"/>
        <end position="59"/>
    </location>
</feature>
<dbReference type="EMBL" id="CP064787">
    <property type="protein sequence ID" value="QSG06913.1"/>
    <property type="molecule type" value="Genomic_DNA"/>
</dbReference>
<feature type="region of interest" description="Disordered" evidence="1">
    <location>
        <begin position="20"/>
        <end position="59"/>
    </location>
</feature>
<reference evidence="2" key="1">
    <citation type="submission" date="2020-11" db="EMBL/GenBank/DDBJ databases">
        <title>Carbohydrate-dependent, anaerobic sulfur respiration: A novel catabolism in halophilic archaea.</title>
        <authorList>
            <person name="Sorokin D.Y."/>
            <person name="Messina E."/>
            <person name="Smedile F."/>
            <person name="La Cono V."/>
            <person name="Hallsworth J.E."/>
            <person name="Yakimov M.M."/>
        </authorList>
    </citation>
    <scope>NUCLEOTIDE SEQUENCE</scope>
    <source>
        <strain evidence="2">HSR12-1</strain>
    </source>
</reference>
<dbReference type="AlphaFoldDB" id="A0A897N6T4"/>
<gene>
    <name evidence="2" type="ORF">HSR121_2593</name>
</gene>
<evidence type="ECO:0000313" key="3">
    <source>
        <dbReference type="Proteomes" id="UP000663525"/>
    </source>
</evidence>
<protein>
    <submittedName>
        <fullName evidence="2">Uncharacterized protein</fullName>
    </submittedName>
</protein>
<sequence>MTLRDVPVVEFDLVGGRGVFGGEPRSGTARRKPSMKRSATRRLVAAKLRSRRSRSTSYW</sequence>